<keyword evidence="2" id="KW-1185">Reference proteome</keyword>
<name>A0A812X1A3_SYMPI</name>
<reference evidence="1" key="1">
    <citation type="submission" date="2021-02" db="EMBL/GenBank/DDBJ databases">
        <authorList>
            <person name="Dougan E. K."/>
            <person name="Rhodes N."/>
            <person name="Thang M."/>
            <person name="Chan C."/>
        </authorList>
    </citation>
    <scope>NUCLEOTIDE SEQUENCE</scope>
</reference>
<proteinExistence type="predicted"/>
<dbReference type="Proteomes" id="UP000649617">
    <property type="component" value="Unassembled WGS sequence"/>
</dbReference>
<evidence type="ECO:0000313" key="2">
    <source>
        <dbReference type="Proteomes" id="UP000649617"/>
    </source>
</evidence>
<feature type="non-terminal residue" evidence="1">
    <location>
        <position position="106"/>
    </location>
</feature>
<organism evidence="1 2">
    <name type="scientific">Symbiodinium pilosum</name>
    <name type="common">Dinoflagellate</name>
    <dbReference type="NCBI Taxonomy" id="2952"/>
    <lineage>
        <taxon>Eukaryota</taxon>
        <taxon>Sar</taxon>
        <taxon>Alveolata</taxon>
        <taxon>Dinophyceae</taxon>
        <taxon>Suessiales</taxon>
        <taxon>Symbiodiniaceae</taxon>
        <taxon>Symbiodinium</taxon>
    </lineage>
</organism>
<comment type="caution">
    <text evidence="1">The sequence shown here is derived from an EMBL/GenBank/DDBJ whole genome shotgun (WGS) entry which is preliminary data.</text>
</comment>
<sequence length="106" mass="12013">MTTGVKVPSALTKAECLSELKTFNLAMSSDLSLQELRSLVKQTRVQEGLMSDRKNPTPTLMSKIKRFSLTDLKAMANEDEHGAMRLYMKQWLLRNGSHETIVRLCI</sequence>
<evidence type="ECO:0000313" key="1">
    <source>
        <dbReference type="EMBL" id="CAE7713854.1"/>
    </source>
</evidence>
<accession>A0A812X1A3</accession>
<dbReference type="AlphaFoldDB" id="A0A812X1A3"/>
<dbReference type="EMBL" id="CAJNIZ010045211">
    <property type="protein sequence ID" value="CAE7713854.1"/>
    <property type="molecule type" value="Genomic_DNA"/>
</dbReference>
<protein>
    <submittedName>
        <fullName evidence="1">Uncharacterized protein</fullName>
    </submittedName>
</protein>
<gene>
    <name evidence="1" type="ORF">SPIL2461_LOCUS20257</name>
</gene>